<feature type="region of interest" description="Disordered" evidence="9">
    <location>
        <begin position="560"/>
        <end position="584"/>
    </location>
</feature>
<keyword evidence="4" id="KW-0963">Cytoplasm</keyword>
<evidence type="ECO:0000256" key="6">
    <source>
        <dbReference type="ARBA" id="ARBA00023212"/>
    </source>
</evidence>
<keyword evidence="8" id="KW-0175">Coiled coil</keyword>
<feature type="region of interest" description="Disordered" evidence="9">
    <location>
        <begin position="328"/>
        <end position="352"/>
    </location>
</feature>
<dbReference type="Proteomes" id="UP000492821">
    <property type="component" value="Unassembled WGS sequence"/>
</dbReference>
<dbReference type="AlphaFoldDB" id="A0A7E4ZRY2"/>
<evidence type="ECO:0000256" key="8">
    <source>
        <dbReference type="SAM" id="Coils"/>
    </source>
</evidence>
<dbReference type="GO" id="GO:0007059">
    <property type="term" value="P:chromosome segregation"/>
    <property type="evidence" value="ECO:0007669"/>
    <property type="project" value="UniProtKB-KW"/>
</dbReference>
<dbReference type="Pfam" id="PF03941">
    <property type="entry name" value="INCENP_ARK-bind"/>
    <property type="match status" value="1"/>
</dbReference>
<evidence type="ECO:0000256" key="5">
    <source>
        <dbReference type="ARBA" id="ARBA00022829"/>
    </source>
</evidence>
<dbReference type="PANTHER" id="PTHR13142:SF1">
    <property type="entry name" value="INNER CENTROMERE PROTEIN"/>
    <property type="match status" value="1"/>
</dbReference>
<accession>A0A7E4ZRY2</accession>
<protein>
    <submittedName>
        <fullName evidence="12">INCENP_ARK-bind domain-containing protein</fullName>
    </submittedName>
</protein>
<feature type="region of interest" description="Disordered" evidence="9">
    <location>
        <begin position="114"/>
        <end position="162"/>
    </location>
</feature>
<dbReference type="InterPro" id="IPR005635">
    <property type="entry name" value="Inner_centromere_prot_ARK-bd"/>
</dbReference>
<feature type="region of interest" description="Disordered" evidence="9">
    <location>
        <begin position="494"/>
        <end position="515"/>
    </location>
</feature>
<name>A0A7E4ZRY2_PANRE</name>
<keyword evidence="6" id="KW-0206">Cytoskeleton</keyword>
<evidence type="ECO:0000256" key="1">
    <source>
        <dbReference type="ARBA" id="ARBA00004123"/>
    </source>
</evidence>
<organism evidence="11 12">
    <name type="scientific">Panagrellus redivivus</name>
    <name type="common">Microworm</name>
    <dbReference type="NCBI Taxonomy" id="6233"/>
    <lineage>
        <taxon>Eukaryota</taxon>
        <taxon>Metazoa</taxon>
        <taxon>Ecdysozoa</taxon>
        <taxon>Nematoda</taxon>
        <taxon>Chromadorea</taxon>
        <taxon>Rhabditida</taxon>
        <taxon>Tylenchina</taxon>
        <taxon>Panagrolaimomorpha</taxon>
        <taxon>Panagrolaimoidea</taxon>
        <taxon>Panagrolaimidae</taxon>
        <taxon>Panagrellus</taxon>
    </lineage>
</organism>
<comment type="subcellular location">
    <subcellularLocation>
        <location evidence="2">Cytoplasm</location>
        <location evidence="2">Cytoskeleton</location>
        <location evidence="2">Spindle</location>
    </subcellularLocation>
    <subcellularLocation>
        <location evidence="1">Nucleus</location>
    </subcellularLocation>
</comment>
<dbReference type="WBParaSite" id="Pan_g13578.t1">
    <property type="protein sequence ID" value="Pan_g13578.t1"/>
    <property type="gene ID" value="Pan_g13578"/>
</dbReference>
<evidence type="ECO:0000256" key="3">
    <source>
        <dbReference type="ARBA" id="ARBA00010042"/>
    </source>
</evidence>
<evidence type="ECO:0000256" key="9">
    <source>
        <dbReference type="SAM" id="MobiDB-lite"/>
    </source>
</evidence>
<evidence type="ECO:0000256" key="7">
    <source>
        <dbReference type="ARBA" id="ARBA00023242"/>
    </source>
</evidence>
<dbReference type="PANTHER" id="PTHR13142">
    <property type="entry name" value="INNER CENTROMERE PROTEIN"/>
    <property type="match status" value="1"/>
</dbReference>
<keyword evidence="7" id="KW-0539">Nucleus</keyword>
<feature type="compositionally biased region" description="Polar residues" evidence="9">
    <location>
        <begin position="127"/>
        <end position="154"/>
    </location>
</feature>
<evidence type="ECO:0000256" key="4">
    <source>
        <dbReference type="ARBA" id="ARBA00022490"/>
    </source>
</evidence>
<dbReference type="GO" id="GO:0005819">
    <property type="term" value="C:spindle"/>
    <property type="evidence" value="ECO:0007669"/>
    <property type="project" value="UniProtKB-SubCell"/>
</dbReference>
<sequence length="584" mass="65612">MPPKTRNAAKTPAIPLDPLYQIAATVDIASIQRSHPVFRLLQRGFREAACYNDEAKELIQETFATRVPTTPKKKREQMNQVVKTIDDVLMPAPLDFDQSVELFSSPAVASVPSRTSMATPLTRKIPQASSTPFSKSARSAKATPSTNKSATFTPSRIPKVPIKPKAVPRNYVPKAATVHRKNPAEIDQKAKEDLQKAEERRLQQLAEKTERIRAEREDRDARARERRQQIEEEKKLAAAKGQQYKNHDYAPRNIFSPRKPARDTAKKDIITPRQVHIPKKKGNLTASVTSSMASENTTNTVVASPILKRKVTSKEAAKVIPAPIPAPVQVEEQTASSEDYYDSGPIAEDGDHAPEEEEQLNYEVVNEQEALEISNACRGESSLFASFEQHEAEIQQQKEPIQMTPLIHSADIPSNIVKAKPIPETPIQEAEPVEKDSTLRDDQEDDVVEETDILQQPLPTVNIVKQEPLDMSETNTDKNKKVWLPSTADDYNVWDLESGDETDDEDKPRKEIPKWAKPRQLKAAVFALEKKMTIDERAELLGPISEPTLQSIFGRKFKNRMRKSSNQWNSPFSKPTPGFSRLPH</sequence>
<reference evidence="11" key="1">
    <citation type="journal article" date="2013" name="Genetics">
        <title>The draft genome and transcriptome of Panagrellus redivivus are shaped by the harsh demands of a free-living lifestyle.</title>
        <authorList>
            <person name="Srinivasan J."/>
            <person name="Dillman A.R."/>
            <person name="Macchietto M.G."/>
            <person name="Heikkinen L."/>
            <person name="Lakso M."/>
            <person name="Fracchia K.M."/>
            <person name="Antoshechkin I."/>
            <person name="Mortazavi A."/>
            <person name="Wong G."/>
            <person name="Sternberg P.W."/>
        </authorList>
    </citation>
    <scope>NUCLEOTIDE SEQUENCE [LARGE SCALE GENOMIC DNA]</scope>
    <source>
        <strain evidence="11">MT8872</strain>
    </source>
</reference>
<evidence type="ECO:0000313" key="11">
    <source>
        <dbReference type="Proteomes" id="UP000492821"/>
    </source>
</evidence>
<comment type="similarity">
    <text evidence="3">Belongs to the INCENP family.</text>
</comment>
<dbReference type="GO" id="GO:0005634">
    <property type="term" value="C:nucleus"/>
    <property type="evidence" value="ECO:0007669"/>
    <property type="project" value="UniProtKB-SubCell"/>
</dbReference>
<keyword evidence="11" id="KW-1185">Reference proteome</keyword>
<evidence type="ECO:0000313" key="12">
    <source>
        <dbReference type="WBParaSite" id="Pan_g13578.t1"/>
    </source>
</evidence>
<keyword evidence="5" id="KW-0159">Chromosome partition</keyword>
<dbReference type="Gene3D" id="1.20.5.2230">
    <property type="match status" value="1"/>
</dbReference>
<evidence type="ECO:0000256" key="2">
    <source>
        <dbReference type="ARBA" id="ARBA00004186"/>
    </source>
</evidence>
<proteinExistence type="inferred from homology"/>
<feature type="compositionally biased region" description="Polar residues" evidence="9">
    <location>
        <begin position="564"/>
        <end position="573"/>
    </location>
</feature>
<feature type="coiled-coil region" evidence="8">
    <location>
        <begin position="187"/>
        <end position="233"/>
    </location>
</feature>
<reference evidence="12" key="2">
    <citation type="submission" date="2020-10" db="UniProtKB">
        <authorList>
            <consortium name="WormBaseParasite"/>
        </authorList>
    </citation>
    <scope>IDENTIFICATION</scope>
</reference>
<feature type="domain" description="Inner centromere protein ARK-binding" evidence="10">
    <location>
        <begin position="495"/>
        <end position="553"/>
    </location>
</feature>
<evidence type="ECO:0000259" key="10">
    <source>
        <dbReference type="Pfam" id="PF03941"/>
    </source>
</evidence>